<dbReference type="FunFam" id="2.40.70.10:FF:000009">
    <property type="entry name" value="Aspartic proteinase A1"/>
    <property type="match status" value="1"/>
</dbReference>
<feature type="active site" evidence="8">
    <location>
        <position position="269"/>
    </location>
</feature>
<feature type="disulfide bond" evidence="9">
    <location>
        <begin position="260"/>
        <end position="264"/>
    </location>
</feature>
<dbReference type="EMBL" id="NWSH01000934">
    <property type="protein sequence ID" value="PCG73492.1"/>
    <property type="molecule type" value="Genomic_DNA"/>
</dbReference>
<dbReference type="Gene3D" id="2.60.40.1960">
    <property type="match status" value="1"/>
</dbReference>
<dbReference type="AlphaFoldDB" id="A0A2A4JQ09"/>
<evidence type="ECO:0000256" key="8">
    <source>
        <dbReference type="PIRSR" id="PIRSR601461-1"/>
    </source>
</evidence>
<evidence type="ECO:0000256" key="9">
    <source>
        <dbReference type="PIRSR" id="PIRSR601461-2"/>
    </source>
</evidence>
<dbReference type="STRING" id="7102.A0A2A4JQ09"/>
<dbReference type="InterPro" id="IPR001969">
    <property type="entry name" value="Aspartic_peptidase_AS"/>
</dbReference>
<dbReference type="PROSITE" id="PS00141">
    <property type="entry name" value="ASP_PROTEASE"/>
    <property type="match status" value="2"/>
</dbReference>
<dbReference type="EMBL" id="NWSH01000934">
    <property type="protein sequence ID" value="PCG73493.1"/>
    <property type="molecule type" value="Genomic_DNA"/>
</dbReference>
<evidence type="ECO:0000256" key="11">
    <source>
        <dbReference type="SAM" id="SignalP"/>
    </source>
</evidence>
<dbReference type="Gene3D" id="2.40.70.10">
    <property type="entry name" value="Acid Proteases"/>
    <property type="match status" value="2"/>
</dbReference>
<dbReference type="FunFam" id="2.40.70.10:FF:000044">
    <property type="entry name" value="Lysosomal aspartic protease"/>
    <property type="match status" value="1"/>
</dbReference>
<keyword evidence="7" id="KW-0325">Glycoprotein</keyword>
<evidence type="ECO:0000256" key="6">
    <source>
        <dbReference type="ARBA" id="ARBA00023157"/>
    </source>
</evidence>
<dbReference type="InterPro" id="IPR012848">
    <property type="entry name" value="Aspartic_peptidase_N"/>
</dbReference>
<feature type="disulfide bond" evidence="9">
    <location>
        <begin position="303"/>
        <end position="340"/>
    </location>
</feature>
<dbReference type="SUPFAM" id="SSF50630">
    <property type="entry name" value="Acid proteases"/>
    <property type="match status" value="1"/>
</dbReference>
<evidence type="ECO:0000256" key="1">
    <source>
        <dbReference type="ARBA" id="ARBA00007447"/>
    </source>
</evidence>
<dbReference type="InterPro" id="IPR033121">
    <property type="entry name" value="PEPTIDASE_A1"/>
</dbReference>
<dbReference type="Pfam" id="PF00026">
    <property type="entry name" value="Asp"/>
    <property type="match status" value="1"/>
</dbReference>
<feature type="active site" evidence="8">
    <location>
        <position position="84"/>
    </location>
</feature>
<evidence type="ECO:0000256" key="5">
    <source>
        <dbReference type="ARBA" id="ARBA00022801"/>
    </source>
</evidence>
<keyword evidence="5 10" id="KW-0378">Hydrolase</keyword>
<dbReference type="InterPro" id="IPR001461">
    <property type="entry name" value="Aspartic_peptidase_A1"/>
</dbReference>
<sequence>MGKLLILCLALAATCVSGFLRVPLYRMKTVRRHFQEVGTDLQVVRIKYAVSGPAPEPLSNYLDAQYYGPISIGSPPQTFKVVFDTGSSNLWVPSKKCHFTNIACLLHNKYDSSKSSTYRANGTEFAIHYGSGSLSGFLSQDDVTVGGIAVRGQTFAEAMSEPGLAFVAAKFDGILGMAFSSISVDGVTPVFDNMVAQGLVKPVFSFYLNRDPSAAQGGEIILGGSDPAHYSGNFTYVPVHRATYWQFRMDGVRVADHAFCTNGCEAIADTGTSLIAGPSAEVEALNRALGATPMAFGQYAVDCALIPKLPPVAFTIAGASFTLEGQDYVLRVTQFGKTVCLSGFMGLDIPPPNGPLWILGDVFIGKYYTEFDVAGKRIGFAPAV</sequence>
<feature type="domain" description="Peptidase A1" evidence="12">
    <location>
        <begin position="66"/>
        <end position="381"/>
    </location>
</feature>
<dbReference type="PANTHER" id="PTHR47966:SF51">
    <property type="entry name" value="BETA-SITE APP-CLEAVING ENZYME, ISOFORM A-RELATED"/>
    <property type="match status" value="1"/>
</dbReference>
<feature type="signal peptide" evidence="11">
    <location>
        <begin position="1"/>
        <end position="18"/>
    </location>
</feature>
<feature type="disulfide bond" evidence="9">
    <location>
        <begin position="97"/>
        <end position="104"/>
    </location>
</feature>
<evidence type="ECO:0000256" key="2">
    <source>
        <dbReference type="ARBA" id="ARBA00022670"/>
    </source>
</evidence>
<dbReference type="InterPro" id="IPR021109">
    <property type="entry name" value="Peptidase_aspartic_dom_sf"/>
</dbReference>
<comment type="similarity">
    <text evidence="1 10">Belongs to the peptidase A1 family.</text>
</comment>
<accession>A0A2A4JQ09</accession>
<keyword evidence="3 11" id="KW-0732">Signal</keyword>
<dbReference type="GO" id="GO:0004190">
    <property type="term" value="F:aspartic-type endopeptidase activity"/>
    <property type="evidence" value="ECO:0007669"/>
    <property type="project" value="UniProtKB-KW"/>
</dbReference>
<dbReference type="PROSITE" id="PS51767">
    <property type="entry name" value="PEPTIDASE_A1"/>
    <property type="match status" value="1"/>
</dbReference>
<comment type="caution">
    <text evidence="13">The sequence shown here is derived from an EMBL/GenBank/DDBJ whole genome shotgun (WGS) entry which is preliminary data.</text>
</comment>
<name>A0A2A4JQ09_HELVI</name>
<dbReference type="Pfam" id="PF07966">
    <property type="entry name" value="A1_Propeptide"/>
    <property type="match status" value="1"/>
</dbReference>
<evidence type="ECO:0000256" key="10">
    <source>
        <dbReference type="RuleBase" id="RU000454"/>
    </source>
</evidence>
<evidence type="ECO:0000256" key="7">
    <source>
        <dbReference type="ARBA" id="ARBA00023180"/>
    </source>
</evidence>
<protein>
    <recommendedName>
        <fullName evidence="12">Peptidase A1 domain-containing protein</fullName>
    </recommendedName>
</protein>
<keyword evidence="6 9" id="KW-1015">Disulfide bond</keyword>
<dbReference type="EMBL" id="NWSH01000934">
    <property type="protein sequence ID" value="PCG73491.1"/>
    <property type="molecule type" value="Genomic_DNA"/>
</dbReference>
<organism evidence="13">
    <name type="scientific">Heliothis virescens</name>
    <name type="common">Tobacco budworm moth</name>
    <dbReference type="NCBI Taxonomy" id="7102"/>
    <lineage>
        <taxon>Eukaryota</taxon>
        <taxon>Metazoa</taxon>
        <taxon>Ecdysozoa</taxon>
        <taxon>Arthropoda</taxon>
        <taxon>Hexapoda</taxon>
        <taxon>Insecta</taxon>
        <taxon>Pterygota</taxon>
        <taxon>Neoptera</taxon>
        <taxon>Endopterygota</taxon>
        <taxon>Lepidoptera</taxon>
        <taxon>Glossata</taxon>
        <taxon>Ditrysia</taxon>
        <taxon>Noctuoidea</taxon>
        <taxon>Noctuidae</taxon>
        <taxon>Heliothinae</taxon>
        <taxon>Heliothis</taxon>
    </lineage>
</organism>
<keyword evidence="2 10" id="KW-0645">Protease</keyword>
<evidence type="ECO:0000256" key="3">
    <source>
        <dbReference type="ARBA" id="ARBA00022729"/>
    </source>
</evidence>
<feature type="chain" id="PRO_5013508127" description="Peptidase A1 domain-containing protein" evidence="11">
    <location>
        <begin position="19"/>
        <end position="384"/>
    </location>
</feature>
<evidence type="ECO:0000259" key="12">
    <source>
        <dbReference type="PROSITE" id="PS51767"/>
    </source>
</evidence>
<dbReference type="GO" id="GO:0005764">
    <property type="term" value="C:lysosome"/>
    <property type="evidence" value="ECO:0007669"/>
    <property type="project" value="TreeGrafter"/>
</dbReference>
<gene>
    <name evidence="13" type="ORF">B5V51_14774</name>
</gene>
<dbReference type="PANTHER" id="PTHR47966">
    <property type="entry name" value="BETA-SITE APP-CLEAVING ENZYME, ISOFORM A-RELATED"/>
    <property type="match status" value="1"/>
</dbReference>
<dbReference type="GO" id="GO:0006508">
    <property type="term" value="P:proteolysis"/>
    <property type="evidence" value="ECO:0007669"/>
    <property type="project" value="UniProtKB-KW"/>
</dbReference>
<evidence type="ECO:0000313" key="13">
    <source>
        <dbReference type="EMBL" id="PCG73490.1"/>
    </source>
</evidence>
<evidence type="ECO:0000256" key="4">
    <source>
        <dbReference type="ARBA" id="ARBA00022750"/>
    </source>
</evidence>
<keyword evidence="4 10" id="KW-0064">Aspartyl protease</keyword>
<proteinExistence type="inferred from homology"/>
<dbReference type="EMBL" id="NWSH01000934">
    <property type="protein sequence ID" value="PCG73490.1"/>
    <property type="molecule type" value="Genomic_DNA"/>
</dbReference>
<dbReference type="PRINTS" id="PR00792">
    <property type="entry name" value="PEPSIN"/>
</dbReference>
<reference evidence="13" key="1">
    <citation type="submission" date="2017-09" db="EMBL/GenBank/DDBJ databases">
        <title>Contemporary evolution of a Lepidopteran species, Heliothis virescens, in response to modern agricultural practices.</title>
        <authorList>
            <person name="Fritz M.L."/>
            <person name="Deyonke A.M."/>
            <person name="Papanicolaou A."/>
            <person name="Micinski S."/>
            <person name="Westbrook J."/>
            <person name="Gould F."/>
        </authorList>
    </citation>
    <scope>NUCLEOTIDE SEQUENCE [LARGE SCALE GENOMIC DNA]</scope>
    <source>
        <strain evidence="13">HvINT-</strain>
        <tissue evidence="13">Whole body</tissue>
    </source>
</reference>